<sequence>MRLSASLLSRALDREVKAVSSGKSRPPGTFLLPPIRDGNTNPRAQPSVPYGAGWPKRSDPTDPCART</sequence>
<keyword evidence="3" id="KW-1185">Reference proteome</keyword>
<accession>A0A165FDG3</accession>
<dbReference type="Proteomes" id="UP000077266">
    <property type="component" value="Unassembled WGS sequence"/>
</dbReference>
<gene>
    <name evidence="2" type="ORF">EXIGLDRAFT_164467</name>
</gene>
<evidence type="ECO:0000256" key="1">
    <source>
        <dbReference type="SAM" id="MobiDB-lite"/>
    </source>
</evidence>
<dbReference type="EMBL" id="KV426089">
    <property type="protein sequence ID" value="KZV88814.1"/>
    <property type="molecule type" value="Genomic_DNA"/>
</dbReference>
<feature type="region of interest" description="Disordered" evidence="1">
    <location>
        <begin position="16"/>
        <end position="67"/>
    </location>
</feature>
<dbReference type="InParanoid" id="A0A165FDG3"/>
<proteinExistence type="predicted"/>
<organism evidence="2 3">
    <name type="scientific">Exidia glandulosa HHB12029</name>
    <dbReference type="NCBI Taxonomy" id="1314781"/>
    <lineage>
        <taxon>Eukaryota</taxon>
        <taxon>Fungi</taxon>
        <taxon>Dikarya</taxon>
        <taxon>Basidiomycota</taxon>
        <taxon>Agaricomycotina</taxon>
        <taxon>Agaricomycetes</taxon>
        <taxon>Auriculariales</taxon>
        <taxon>Exidiaceae</taxon>
        <taxon>Exidia</taxon>
    </lineage>
</organism>
<dbReference type="AlphaFoldDB" id="A0A165FDG3"/>
<reference evidence="2 3" key="1">
    <citation type="journal article" date="2016" name="Mol. Biol. Evol.">
        <title>Comparative Genomics of Early-Diverging Mushroom-Forming Fungi Provides Insights into the Origins of Lignocellulose Decay Capabilities.</title>
        <authorList>
            <person name="Nagy L.G."/>
            <person name="Riley R."/>
            <person name="Tritt A."/>
            <person name="Adam C."/>
            <person name="Daum C."/>
            <person name="Floudas D."/>
            <person name="Sun H."/>
            <person name="Yadav J.S."/>
            <person name="Pangilinan J."/>
            <person name="Larsson K.H."/>
            <person name="Matsuura K."/>
            <person name="Barry K."/>
            <person name="Labutti K."/>
            <person name="Kuo R."/>
            <person name="Ohm R.A."/>
            <person name="Bhattacharya S.S."/>
            <person name="Shirouzu T."/>
            <person name="Yoshinaga Y."/>
            <person name="Martin F.M."/>
            <person name="Grigoriev I.V."/>
            <person name="Hibbett D.S."/>
        </authorList>
    </citation>
    <scope>NUCLEOTIDE SEQUENCE [LARGE SCALE GENOMIC DNA]</scope>
    <source>
        <strain evidence="2 3">HHB12029</strain>
    </source>
</reference>
<evidence type="ECO:0000313" key="3">
    <source>
        <dbReference type="Proteomes" id="UP000077266"/>
    </source>
</evidence>
<name>A0A165FDG3_EXIGL</name>
<evidence type="ECO:0000313" key="2">
    <source>
        <dbReference type="EMBL" id="KZV88814.1"/>
    </source>
</evidence>
<protein>
    <submittedName>
        <fullName evidence="2">Uncharacterized protein</fullName>
    </submittedName>
</protein>